<dbReference type="NCBIfam" id="TIGR02385">
    <property type="entry name" value="RelE_StbE"/>
    <property type="match status" value="1"/>
</dbReference>
<dbReference type="AlphaFoldDB" id="A0A941ZXR1"/>
<reference evidence="3" key="1">
    <citation type="journal article" date="2021" name="ISME J.">
        <title>Fine-scale metabolic discontinuity in a stratified prokaryote microbiome of a Red Sea deep halocline.</title>
        <authorList>
            <person name="Michoud G."/>
            <person name="Ngugi D.K."/>
            <person name="Barozzi A."/>
            <person name="Merlino G."/>
            <person name="Calleja M.L."/>
            <person name="Delgado-Huertas A."/>
            <person name="Moran X.A.G."/>
            <person name="Daffonchio D."/>
        </authorList>
    </citation>
    <scope>NUCLEOTIDE SEQUENCE</scope>
    <source>
        <strain evidence="3">SuakinDeep_MAG55_1</strain>
    </source>
</reference>
<dbReference type="Proteomes" id="UP000722750">
    <property type="component" value="Unassembled WGS sequence"/>
</dbReference>
<dbReference type="PIRSF" id="PIRSF006156">
    <property type="entry name" value="YafQ"/>
    <property type="match status" value="1"/>
</dbReference>
<feature type="active site" description="Proton donor" evidence="2">
    <location>
        <position position="85"/>
    </location>
</feature>
<keyword evidence="1" id="KW-1277">Toxin-antitoxin system</keyword>
<accession>A0A941ZXR1</accession>
<dbReference type="Pfam" id="PF15738">
    <property type="entry name" value="YafQ_toxin"/>
    <property type="match status" value="1"/>
</dbReference>
<dbReference type="Gene3D" id="3.30.2310.20">
    <property type="entry name" value="RelE-like"/>
    <property type="match status" value="1"/>
</dbReference>
<proteinExistence type="predicted"/>
<dbReference type="InterPro" id="IPR004386">
    <property type="entry name" value="Toxin_YafQ-like"/>
</dbReference>
<name>A0A941ZXR1_9BACT</name>
<dbReference type="InterPro" id="IPR035093">
    <property type="entry name" value="RelE/ParE_toxin_dom_sf"/>
</dbReference>
<evidence type="ECO:0000313" key="3">
    <source>
        <dbReference type="EMBL" id="MBS1257203.1"/>
    </source>
</evidence>
<dbReference type="GO" id="GO:0004521">
    <property type="term" value="F:RNA endonuclease activity"/>
    <property type="evidence" value="ECO:0007669"/>
    <property type="project" value="TreeGrafter"/>
</dbReference>
<dbReference type="PANTHER" id="PTHR40588:SF1">
    <property type="entry name" value="MRNA INTERFERASE TOXIN YAFQ"/>
    <property type="match status" value="1"/>
</dbReference>
<dbReference type="PANTHER" id="PTHR40588">
    <property type="entry name" value="MRNA INTERFERASE TOXIN YAFQ"/>
    <property type="match status" value="1"/>
</dbReference>
<comment type="caution">
    <text evidence="3">The sequence shown here is derived from an EMBL/GenBank/DDBJ whole genome shotgun (WGS) entry which is preliminary data.</text>
</comment>
<evidence type="ECO:0000256" key="2">
    <source>
        <dbReference type="PIRSR" id="PIRSR006156-1"/>
    </source>
</evidence>
<evidence type="ECO:0000313" key="4">
    <source>
        <dbReference type="Proteomes" id="UP000722750"/>
    </source>
</evidence>
<dbReference type="InterPro" id="IPR007712">
    <property type="entry name" value="RelE/ParE_toxin"/>
</dbReference>
<organism evidence="3 4">
    <name type="scientific">Candidatus Scalindua arabica</name>
    <dbReference type="NCBI Taxonomy" id="1127984"/>
    <lineage>
        <taxon>Bacteria</taxon>
        <taxon>Pseudomonadati</taxon>
        <taxon>Planctomycetota</taxon>
        <taxon>Candidatus Brocadiia</taxon>
        <taxon>Candidatus Brocadiales</taxon>
        <taxon>Candidatus Scalinduaceae</taxon>
        <taxon>Candidatus Scalindua</taxon>
    </lineage>
</organism>
<dbReference type="SUPFAM" id="SSF143011">
    <property type="entry name" value="RelE-like"/>
    <property type="match status" value="1"/>
</dbReference>
<protein>
    <submittedName>
        <fullName evidence="3">mRNA interferase toxin YafQ</fullName>
    </submittedName>
</protein>
<sequence>MRRTIFVTTKYKKDLKRLAKRGNNLDKLDSIVEFLVHDISLPPQNLDHLLTGNWKNHMECHIEPDWLLIYKKVEKDLILTRTGTHTDLFL</sequence>
<dbReference type="EMBL" id="JAANXD010000015">
    <property type="protein sequence ID" value="MBS1257203.1"/>
    <property type="molecule type" value="Genomic_DNA"/>
</dbReference>
<gene>
    <name evidence="3" type="ORF">MAG551_00239</name>
</gene>
<evidence type="ECO:0000256" key="1">
    <source>
        <dbReference type="ARBA" id="ARBA00022649"/>
    </source>
</evidence>
<dbReference type="GO" id="GO:0006402">
    <property type="term" value="P:mRNA catabolic process"/>
    <property type="evidence" value="ECO:0007669"/>
    <property type="project" value="TreeGrafter"/>
</dbReference>
<dbReference type="GO" id="GO:0006415">
    <property type="term" value="P:translational termination"/>
    <property type="evidence" value="ECO:0007669"/>
    <property type="project" value="TreeGrafter"/>
</dbReference>